<keyword evidence="1" id="KW-0812">Transmembrane</keyword>
<proteinExistence type="predicted"/>
<keyword evidence="1" id="KW-1133">Transmembrane helix</keyword>
<accession>X0UJF7</accession>
<feature type="non-terminal residue" evidence="2">
    <location>
        <position position="53"/>
    </location>
</feature>
<dbReference type="EMBL" id="BARS01026379">
    <property type="protein sequence ID" value="GAG00463.1"/>
    <property type="molecule type" value="Genomic_DNA"/>
</dbReference>
<evidence type="ECO:0000256" key="1">
    <source>
        <dbReference type="SAM" id="Phobius"/>
    </source>
</evidence>
<sequence>MAHRELKYLILPNVGGRAIVPISLDARLRYLRLPALILLLALFTGCAYFNTFY</sequence>
<keyword evidence="1" id="KW-0472">Membrane</keyword>
<comment type="caution">
    <text evidence="2">The sequence shown here is derived from an EMBL/GenBank/DDBJ whole genome shotgun (WGS) entry which is preliminary data.</text>
</comment>
<evidence type="ECO:0000313" key="2">
    <source>
        <dbReference type="EMBL" id="GAG00463.1"/>
    </source>
</evidence>
<dbReference type="AlphaFoldDB" id="X0UJF7"/>
<feature type="transmembrane region" description="Helical" evidence="1">
    <location>
        <begin position="30"/>
        <end position="50"/>
    </location>
</feature>
<reference evidence="2" key="1">
    <citation type="journal article" date="2014" name="Front. Microbiol.">
        <title>High frequency of phylogenetically diverse reductive dehalogenase-homologous genes in deep subseafloor sedimentary metagenomes.</title>
        <authorList>
            <person name="Kawai M."/>
            <person name="Futagami T."/>
            <person name="Toyoda A."/>
            <person name="Takaki Y."/>
            <person name="Nishi S."/>
            <person name="Hori S."/>
            <person name="Arai W."/>
            <person name="Tsubouchi T."/>
            <person name="Morono Y."/>
            <person name="Uchiyama I."/>
            <person name="Ito T."/>
            <person name="Fujiyama A."/>
            <person name="Inagaki F."/>
            <person name="Takami H."/>
        </authorList>
    </citation>
    <scope>NUCLEOTIDE SEQUENCE</scope>
    <source>
        <strain evidence="2">Expedition CK06-06</strain>
    </source>
</reference>
<organism evidence="2">
    <name type="scientific">marine sediment metagenome</name>
    <dbReference type="NCBI Taxonomy" id="412755"/>
    <lineage>
        <taxon>unclassified sequences</taxon>
        <taxon>metagenomes</taxon>
        <taxon>ecological metagenomes</taxon>
    </lineage>
</organism>
<gene>
    <name evidence="2" type="ORF">S01H1_41579</name>
</gene>
<protein>
    <submittedName>
        <fullName evidence="2">Uncharacterized protein</fullName>
    </submittedName>
</protein>
<name>X0UJF7_9ZZZZ</name>